<feature type="domain" description="Antistasin-like" evidence="4">
    <location>
        <begin position="189"/>
        <end position="214"/>
    </location>
</feature>
<keyword evidence="1" id="KW-1015">Disulfide bond</keyword>
<dbReference type="SMART" id="SM00217">
    <property type="entry name" value="WAP"/>
    <property type="match status" value="2"/>
</dbReference>
<dbReference type="Gene3D" id="4.10.800.10">
    <property type="entry name" value="Thyroglobulin type-1"/>
    <property type="match status" value="1"/>
</dbReference>
<dbReference type="OrthoDB" id="5853592at2759"/>
<feature type="domain" description="Thyroglobulin type-1" evidence="3">
    <location>
        <begin position="123"/>
        <end position="183"/>
    </location>
</feature>
<dbReference type="InterPro" id="IPR008197">
    <property type="entry name" value="WAP_dom"/>
</dbReference>
<dbReference type="Gene3D" id="4.10.75.10">
    <property type="entry name" value="Elafin-like"/>
    <property type="match status" value="2"/>
</dbReference>
<dbReference type="InterPro" id="IPR036645">
    <property type="entry name" value="Elafin-like_sf"/>
</dbReference>
<gene>
    <name evidence="6" type="ORF">SVUK_LOCUS16411</name>
</gene>
<dbReference type="SUPFAM" id="SSF57610">
    <property type="entry name" value="Thyroglobulin type-1 domain"/>
    <property type="match status" value="1"/>
</dbReference>
<dbReference type="PROSITE" id="PS51162">
    <property type="entry name" value="THYROGLOBULIN_1_2"/>
    <property type="match status" value="1"/>
</dbReference>
<feature type="domain" description="WAP" evidence="5">
    <location>
        <begin position="70"/>
        <end position="121"/>
    </location>
</feature>
<evidence type="ECO:0000259" key="5">
    <source>
        <dbReference type="PROSITE" id="PS51390"/>
    </source>
</evidence>
<evidence type="ECO:0000259" key="4">
    <source>
        <dbReference type="PROSITE" id="PS51252"/>
    </source>
</evidence>
<reference evidence="6 7" key="1">
    <citation type="submission" date="2018-11" db="EMBL/GenBank/DDBJ databases">
        <authorList>
            <consortium name="Pathogen Informatics"/>
        </authorList>
    </citation>
    <scope>NUCLEOTIDE SEQUENCE [LARGE SCALE GENOMIC DNA]</scope>
</reference>
<evidence type="ECO:0000256" key="2">
    <source>
        <dbReference type="PROSITE-ProRule" id="PRU00500"/>
    </source>
</evidence>
<evidence type="ECO:0000313" key="7">
    <source>
        <dbReference type="Proteomes" id="UP000270094"/>
    </source>
</evidence>
<proteinExistence type="predicted"/>
<evidence type="ECO:0008006" key="8">
    <source>
        <dbReference type="Google" id="ProtNLM"/>
    </source>
</evidence>
<dbReference type="CDD" id="cd00191">
    <property type="entry name" value="TY"/>
    <property type="match status" value="1"/>
</dbReference>
<evidence type="ECO:0000256" key="1">
    <source>
        <dbReference type="ARBA" id="ARBA00023157"/>
    </source>
</evidence>
<dbReference type="Pfam" id="PF00095">
    <property type="entry name" value="WAP"/>
    <property type="match status" value="2"/>
</dbReference>
<dbReference type="AlphaFoldDB" id="A0A3P7JKY4"/>
<dbReference type="PROSITE" id="PS51252">
    <property type="entry name" value="ANTISTASIN"/>
    <property type="match status" value="1"/>
</dbReference>
<name>A0A3P7JKY4_STRVU</name>
<dbReference type="SUPFAM" id="SSF57262">
    <property type="entry name" value="Leech antihemostatic proteins"/>
    <property type="match status" value="1"/>
</dbReference>
<dbReference type="SMART" id="SM00211">
    <property type="entry name" value="TY"/>
    <property type="match status" value="1"/>
</dbReference>
<dbReference type="InterPro" id="IPR000716">
    <property type="entry name" value="Thyroglobulin_1"/>
</dbReference>
<keyword evidence="7" id="KW-1185">Reference proteome</keyword>
<dbReference type="InterPro" id="IPR004094">
    <property type="entry name" value="Antistasin-like"/>
</dbReference>
<dbReference type="Pfam" id="PF00086">
    <property type="entry name" value="Thyroglobulin_1"/>
    <property type="match status" value="1"/>
</dbReference>
<comment type="caution">
    <text evidence="2">Lacks conserved residue(s) required for the propagation of feature annotation.</text>
</comment>
<dbReference type="Pfam" id="PF02822">
    <property type="entry name" value="Antistasin"/>
    <property type="match status" value="1"/>
</dbReference>
<evidence type="ECO:0000313" key="6">
    <source>
        <dbReference type="EMBL" id="VDM81413.1"/>
    </source>
</evidence>
<dbReference type="InterPro" id="IPR011061">
    <property type="entry name" value="Hirudin/antistatin"/>
</dbReference>
<dbReference type="GO" id="GO:0005576">
    <property type="term" value="C:extracellular region"/>
    <property type="evidence" value="ECO:0007669"/>
    <property type="project" value="InterPro"/>
</dbReference>
<dbReference type="PROSITE" id="PS51390">
    <property type="entry name" value="WAP"/>
    <property type="match status" value="1"/>
</dbReference>
<dbReference type="Proteomes" id="UP000270094">
    <property type="component" value="Unassembled WGS sequence"/>
</dbReference>
<sequence>MPLKEARCSSTCSTDHDCVNEIFVGKCCFDGCGLTCYPVSLPSLQRKTIVPQRRVLFHPGDVVQHNKGMLSSLVADCPSSVEKSLVEKITNCSSLCESDDECPGMKRCCRIGCSTQCLYPVRTTPCFHAALTAELYEMRKVRRCDHAGKYEPIQCDYDGCFCVDVDSGEELSGTRTTNDTPNCKAPSSCPEMSCRTSCPYEYERESNGCPSCRCKNPCADVSLFAYSTGYDKNKVLSRLNVLKAAIVS</sequence>
<dbReference type="InterPro" id="IPR036857">
    <property type="entry name" value="Thyroglobulin_1_sf"/>
</dbReference>
<organism evidence="6 7">
    <name type="scientific">Strongylus vulgaris</name>
    <name type="common">Blood worm</name>
    <dbReference type="NCBI Taxonomy" id="40348"/>
    <lineage>
        <taxon>Eukaryota</taxon>
        <taxon>Metazoa</taxon>
        <taxon>Ecdysozoa</taxon>
        <taxon>Nematoda</taxon>
        <taxon>Chromadorea</taxon>
        <taxon>Rhabditida</taxon>
        <taxon>Rhabditina</taxon>
        <taxon>Rhabditomorpha</taxon>
        <taxon>Strongyloidea</taxon>
        <taxon>Strongylidae</taxon>
        <taxon>Strongylus</taxon>
    </lineage>
</organism>
<dbReference type="EMBL" id="UYYB01112785">
    <property type="protein sequence ID" value="VDM81413.1"/>
    <property type="molecule type" value="Genomic_DNA"/>
</dbReference>
<dbReference type="GO" id="GO:0004867">
    <property type="term" value="F:serine-type endopeptidase inhibitor activity"/>
    <property type="evidence" value="ECO:0007669"/>
    <property type="project" value="InterPro"/>
</dbReference>
<accession>A0A3P7JKY4</accession>
<protein>
    <recommendedName>
        <fullName evidence="8">WAP domain-containing protein</fullName>
    </recommendedName>
</protein>
<evidence type="ECO:0000259" key="3">
    <source>
        <dbReference type="PROSITE" id="PS51162"/>
    </source>
</evidence>